<dbReference type="NCBIfam" id="TIGR02136">
    <property type="entry name" value="ptsS_2"/>
    <property type="match status" value="1"/>
</dbReference>
<gene>
    <name evidence="6" type="ORF">FE633_45550</name>
</gene>
<reference evidence="6 7" key="1">
    <citation type="submission" date="2019-05" db="EMBL/GenBank/DDBJ databases">
        <title>Streptomyces sp. NEAU-C151, a novel actinomycete isolated from soil.</title>
        <authorList>
            <person name="Han L."/>
            <person name="Jiang H."/>
        </authorList>
    </citation>
    <scope>NUCLEOTIDE SEQUENCE [LARGE SCALE GENOMIC DNA]</scope>
    <source>
        <strain evidence="6 7">NEAU-C151</strain>
    </source>
</reference>
<organism evidence="6 7">
    <name type="scientific">Streptomyces montanus</name>
    <dbReference type="NCBI Taxonomy" id="2580423"/>
    <lineage>
        <taxon>Bacteria</taxon>
        <taxon>Bacillati</taxon>
        <taxon>Actinomycetota</taxon>
        <taxon>Actinomycetes</taxon>
        <taxon>Kitasatosporales</taxon>
        <taxon>Streptomycetaceae</taxon>
        <taxon>Streptomyces</taxon>
    </lineage>
</organism>
<comment type="caution">
    <text evidence="6">The sequence shown here is derived from an EMBL/GenBank/DDBJ whole genome shotgun (WGS) entry which is preliminary data.</text>
</comment>
<feature type="domain" description="PBP" evidence="5">
    <location>
        <begin position="82"/>
        <end position="330"/>
    </location>
</feature>
<protein>
    <recommendedName>
        <fullName evidence="4">Phosphate-binding protein</fullName>
    </recommendedName>
</protein>
<accession>A0A5R9FJE4</accession>
<comment type="similarity">
    <text evidence="1 4">Belongs to the PstS family.</text>
</comment>
<comment type="function">
    <text evidence="4">Involved in the system for phosphate transport across the cytoplasmic membrane.</text>
</comment>
<keyword evidence="4" id="KW-0592">Phosphate transport</keyword>
<dbReference type="InterPro" id="IPR024370">
    <property type="entry name" value="PBP_domain"/>
</dbReference>
<sequence>MVHICGVWSNYSSSALCPSHAYWPEKRPTRGSGSHVNIHASLRRPVPVAPVVLTAVVLLAASACGGSASGSASGDGGVEGDLSGTIRVDGSSTVAPLSTAAAQLFQGENPGVRVTVGTSGTGGGFEKFCAGETDISDASRPIEADEKAACQKNDITYEELQIANDGLSVVVNKDNDFAECLTVEQLKKIWEPGSKVNNWNQVDPKFPDEKLELFGPGTDSGTFDYFTEAINGEEGASRTEYSPSEDDNVTVQGVSGSKGGMGYFGLSYYEENKDELKVLKIDGGDGCVEPTSKTVQDGSYKPLSRPLFIYPKASSLDKPEVEAFVEYYVENSAEIAEKALFVPLNQTQQAELNKDLERLRGQHGS</sequence>
<dbReference type="PANTHER" id="PTHR30570">
    <property type="entry name" value="PERIPLASMIC PHOSPHATE BINDING COMPONENT OF PHOSPHATE ABC TRANSPORTER"/>
    <property type="match status" value="1"/>
</dbReference>
<dbReference type="EMBL" id="VBZC01000113">
    <property type="protein sequence ID" value="TLS39685.1"/>
    <property type="molecule type" value="Genomic_DNA"/>
</dbReference>
<dbReference type="SUPFAM" id="SSF53850">
    <property type="entry name" value="Periplasmic binding protein-like II"/>
    <property type="match status" value="1"/>
</dbReference>
<evidence type="ECO:0000256" key="1">
    <source>
        <dbReference type="ARBA" id="ARBA00008725"/>
    </source>
</evidence>
<dbReference type="Proteomes" id="UP000305906">
    <property type="component" value="Unassembled WGS sequence"/>
</dbReference>
<dbReference type="GO" id="GO:0042301">
    <property type="term" value="F:phosphate ion binding"/>
    <property type="evidence" value="ECO:0007669"/>
    <property type="project" value="UniProtKB-UniRule"/>
</dbReference>
<keyword evidence="3" id="KW-0732">Signal</keyword>
<dbReference type="PANTHER" id="PTHR30570:SF1">
    <property type="entry name" value="PHOSPHATE-BINDING PROTEIN PSTS"/>
    <property type="match status" value="1"/>
</dbReference>
<evidence type="ECO:0000259" key="5">
    <source>
        <dbReference type="Pfam" id="PF12849"/>
    </source>
</evidence>
<evidence type="ECO:0000256" key="2">
    <source>
        <dbReference type="ARBA" id="ARBA00022448"/>
    </source>
</evidence>
<dbReference type="Pfam" id="PF12849">
    <property type="entry name" value="PBP_like_2"/>
    <property type="match status" value="1"/>
</dbReference>
<dbReference type="InterPro" id="IPR050811">
    <property type="entry name" value="Phosphate_ABC_transporter"/>
</dbReference>
<keyword evidence="2 4" id="KW-0813">Transport</keyword>
<dbReference type="GO" id="GO:0006817">
    <property type="term" value="P:phosphate ion transport"/>
    <property type="evidence" value="ECO:0007669"/>
    <property type="project" value="UniProtKB-UniRule"/>
</dbReference>
<evidence type="ECO:0000256" key="3">
    <source>
        <dbReference type="ARBA" id="ARBA00022729"/>
    </source>
</evidence>
<evidence type="ECO:0000256" key="4">
    <source>
        <dbReference type="RuleBase" id="RU367119"/>
    </source>
</evidence>
<dbReference type="AlphaFoldDB" id="A0A5R9FJE4"/>
<keyword evidence="7" id="KW-1185">Reference proteome</keyword>
<dbReference type="Gene3D" id="3.40.190.10">
    <property type="entry name" value="Periplasmic binding protein-like II"/>
    <property type="match status" value="2"/>
</dbReference>
<dbReference type="CDD" id="cd13654">
    <property type="entry name" value="PBP2_phosphate_like_2"/>
    <property type="match status" value="1"/>
</dbReference>
<proteinExistence type="inferred from homology"/>
<evidence type="ECO:0000313" key="6">
    <source>
        <dbReference type="EMBL" id="TLS39685.1"/>
    </source>
</evidence>
<name>A0A5R9FJE4_9ACTN</name>
<evidence type="ECO:0000313" key="7">
    <source>
        <dbReference type="Proteomes" id="UP000305906"/>
    </source>
</evidence>
<dbReference type="InterPro" id="IPR011862">
    <property type="entry name" value="Phos-bd"/>
</dbReference>